<evidence type="ECO:0000313" key="1">
    <source>
        <dbReference type="EMBL" id="MDT0322877.1"/>
    </source>
</evidence>
<comment type="caution">
    <text evidence="1">The sequence shown here is derived from an EMBL/GenBank/DDBJ whole genome shotgun (WGS) entry which is preliminary data.</text>
</comment>
<dbReference type="CDD" id="cd04793">
    <property type="entry name" value="LanC"/>
    <property type="match status" value="1"/>
</dbReference>
<dbReference type="PRINTS" id="PR01955">
    <property type="entry name" value="LANCFRANKIA"/>
</dbReference>
<protein>
    <submittedName>
        <fullName evidence="1">Lanthionine synthetase C family protein</fullName>
    </submittedName>
</protein>
<name>A0ABU2LZ63_9ACTN</name>
<dbReference type="SMART" id="SM01260">
    <property type="entry name" value="LANC_like"/>
    <property type="match status" value="1"/>
</dbReference>
<dbReference type="RefSeq" id="WP_311603754.1">
    <property type="nucleotide sequence ID" value="NZ_JAVREM010000076.1"/>
</dbReference>
<dbReference type="InterPro" id="IPR033889">
    <property type="entry name" value="LanC"/>
</dbReference>
<dbReference type="InterPro" id="IPR007822">
    <property type="entry name" value="LANC-like"/>
</dbReference>
<proteinExistence type="predicted"/>
<accession>A0ABU2LZ63</accession>
<evidence type="ECO:0000313" key="2">
    <source>
        <dbReference type="Proteomes" id="UP001183420"/>
    </source>
</evidence>
<sequence>MADPTVAIEQAIRATIDPTQYAAHLSRSVAGTLNDGLPGTALLLATLSTTDHTLARAAERHWEAAAPLLTNSPPDGIYRGPGALAASLIIGSAYLPSTPTRRALDHATAWLAARAQGLARHQQRRRAAGHLGTPWGVYDVIKGLAGIGRILLTAIRTRDSVAQQGLDAALTTLTDMINTPADLPGWWLPAEEHVLPVPGTLPASGAATTGMAHGIAGPLALLSLATRAGHTVPGQRTAIRSAAAWLLRWSTPGPAWPPNISGEALRNVPNTAGLAPSPGRRDAWCYGTPGIATALIHAARALDDDELHHTAHAAMDVLARRSADSWDSTGPGLCHGSAGVLQAAHRTGHAELARHAALRTARLLLAAESRTAGYLTGTAGATLALADHHGLLPAPPGAAWDAPLVLQ</sequence>
<dbReference type="EMBL" id="JAVREM010000076">
    <property type="protein sequence ID" value="MDT0322877.1"/>
    <property type="molecule type" value="Genomic_DNA"/>
</dbReference>
<dbReference type="SUPFAM" id="SSF158745">
    <property type="entry name" value="LanC-like"/>
    <property type="match status" value="1"/>
</dbReference>
<dbReference type="Gene3D" id="1.50.10.20">
    <property type="match status" value="1"/>
</dbReference>
<gene>
    <name evidence="1" type="ORF">RNC47_31640</name>
</gene>
<dbReference type="Proteomes" id="UP001183420">
    <property type="component" value="Unassembled WGS sequence"/>
</dbReference>
<dbReference type="PRINTS" id="PR01950">
    <property type="entry name" value="LANCSUPER"/>
</dbReference>
<dbReference type="Pfam" id="PF05147">
    <property type="entry name" value="LANC_like"/>
    <property type="match status" value="1"/>
</dbReference>
<organism evidence="1 2">
    <name type="scientific">Streptomyces millisiae</name>
    <dbReference type="NCBI Taxonomy" id="3075542"/>
    <lineage>
        <taxon>Bacteria</taxon>
        <taxon>Bacillati</taxon>
        <taxon>Actinomycetota</taxon>
        <taxon>Actinomycetes</taxon>
        <taxon>Kitasatosporales</taxon>
        <taxon>Streptomycetaceae</taxon>
        <taxon>Streptomyces</taxon>
    </lineage>
</organism>
<reference evidence="2" key="1">
    <citation type="submission" date="2023-07" db="EMBL/GenBank/DDBJ databases">
        <title>30 novel species of actinomycetes from the DSMZ collection.</title>
        <authorList>
            <person name="Nouioui I."/>
        </authorList>
    </citation>
    <scope>NUCLEOTIDE SEQUENCE [LARGE SCALE GENOMIC DNA]</scope>
    <source>
        <strain evidence="2">DSM 44918</strain>
    </source>
</reference>
<keyword evidence="2" id="KW-1185">Reference proteome</keyword>